<dbReference type="PROSITE" id="PS00107">
    <property type="entry name" value="PROTEIN_KINASE_ATP"/>
    <property type="match status" value="1"/>
</dbReference>
<dbReference type="InterPro" id="IPR008965">
    <property type="entry name" value="CBM2/CBM3_carb-bd_dom_sf"/>
</dbReference>
<dbReference type="EMBL" id="JBHMCA010000072">
    <property type="protein sequence ID" value="MFB9450183.1"/>
    <property type="molecule type" value="Genomic_DNA"/>
</dbReference>
<dbReference type="Gene3D" id="3.30.200.20">
    <property type="entry name" value="Phosphorylase Kinase, domain 1"/>
    <property type="match status" value="1"/>
</dbReference>
<feature type="compositionally biased region" description="Polar residues" evidence="8">
    <location>
        <begin position="570"/>
        <end position="587"/>
    </location>
</feature>
<dbReference type="PROSITE" id="PS00108">
    <property type="entry name" value="PROTEIN_KINASE_ST"/>
    <property type="match status" value="1"/>
</dbReference>
<dbReference type="InterPro" id="IPR012291">
    <property type="entry name" value="CBM2_carb-bd_dom_sf"/>
</dbReference>
<dbReference type="SMART" id="SM00220">
    <property type="entry name" value="S_TKc"/>
    <property type="match status" value="1"/>
</dbReference>
<proteinExistence type="predicted"/>
<dbReference type="Gene3D" id="2.60.40.290">
    <property type="match status" value="1"/>
</dbReference>
<name>A0ABV5MNM6_9ACTN</name>
<keyword evidence="2" id="KW-0723">Serine/threonine-protein kinase</keyword>
<protein>
    <recommendedName>
        <fullName evidence="1">non-specific serine/threonine protein kinase</fullName>
        <ecNumber evidence="1">2.7.11.1</ecNumber>
    </recommendedName>
</protein>
<feature type="region of interest" description="Disordered" evidence="8">
    <location>
        <begin position="508"/>
        <end position="595"/>
    </location>
</feature>
<keyword evidence="11" id="KW-1185">Reference proteome</keyword>
<evidence type="ECO:0000259" key="9">
    <source>
        <dbReference type="PROSITE" id="PS50011"/>
    </source>
</evidence>
<evidence type="ECO:0000256" key="2">
    <source>
        <dbReference type="ARBA" id="ARBA00022527"/>
    </source>
</evidence>
<evidence type="ECO:0000313" key="10">
    <source>
        <dbReference type="EMBL" id="MFB9450183.1"/>
    </source>
</evidence>
<dbReference type="InterPro" id="IPR017441">
    <property type="entry name" value="Protein_kinase_ATP_BS"/>
</dbReference>
<dbReference type="Proteomes" id="UP001589608">
    <property type="component" value="Unassembled WGS sequence"/>
</dbReference>
<dbReference type="GO" id="GO:0004674">
    <property type="term" value="F:protein serine/threonine kinase activity"/>
    <property type="evidence" value="ECO:0007669"/>
    <property type="project" value="UniProtKB-EC"/>
</dbReference>
<feature type="binding site" evidence="7">
    <location>
        <position position="76"/>
    </location>
    <ligand>
        <name>ATP</name>
        <dbReference type="ChEBI" id="CHEBI:30616"/>
    </ligand>
</feature>
<evidence type="ECO:0000256" key="4">
    <source>
        <dbReference type="ARBA" id="ARBA00022741"/>
    </source>
</evidence>
<gene>
    <name evidence="10" type="ORF">ACFFTR_44490</name>
</gene>
<dbReference type="SUPFAM" id="SSF49384">
    <property type="entry name" value="Carbohydrate-binding domain"/>
    <property type="match status" value="1"/>
</dbReference>
<comment type="caution">
    <text evidence="10">The sequence shown here is derived from an EMBL/GenBank/DDBJ whole genome shotgun (WGS) entry which is preliminary data.</text>
</comment>
<evidence type="ECO:0000256" key="8">
    <source>
        <dbReference type="SAM" id="MobiDB-lite"/>
    </source>
</evidence>
<evidence type="ECO:0000256" key="1">
    <source>
        <dbReference type="ARBA" id="ARBA00012513"/>
    </source>
</evidence>
<dbReference type="InterPro" id="IPR011009">
    <property type="entry name" value="Kinase-like_dom_sf"/>
</dbReference>
<accession>A0ABV5MNM6</accession>
<dbReference type="PANTHER" id="PTHR43289">
    <property type="entry name" value="MITOGEN-ACTIVATED PROTEIN KINASE KINASE KINASE 20-RELATED"/>
    <property type="match status" value="1"/>
</dbReference>
<dbReference type="Gene3D" id="1.10.510.10">
    <property type="entry name" value="Transferase(Phosphotransferase) domain 1"/>
    <property type="match status" value="1"/>
</dbReference>
<dbReference type="InterPro" id="IPR000719">
    <property type="entry name" value="Prot_kinase_dom"/>
</dbReference>
<keyword evidence="4 7" id="KW-0547">Nucleotide-binding</keyword>
<keyword evidence="3 10" id="KW-0808">Transferase</keyword>
<dbReference type="PROSITE" id="PS50011">
    <property type="entry name" value="PROTEIN_KINASE_DOM"/>
    <property type="match status" value="1"/>
</dbReference>
<dbReference type="PANTHER" id="PTHR43289:SF6">
    <property type="entry name" value="SERINE_THREONINE-PROTEIN KINASE NEKL-3"/>
    <property type="match status" value="1"/>
</dbReference>
<evidence type="ECO:0000256" key="6">
    <source>
        <dbReference type="ARBA" id="ARBA00022840"/>
    </source>
</evidence>
<evidence type="ECO:0000313" key="11">
    <source>
        <dbReference type="Proteomes" id="UP001589608"/>
    </source>
</evidence>
<dbReference type="RefSeq" id="WP_380030959.1">
    <property type="nucleotide sequence ID" value="NZ_JBHMCA010000072.1"/>
</dbReference>
<evidence type="ECO:0000256" key="7">
    <source>
        <dbReference type="PROSITE-ProRule" id="PRU10141"/>
    </source>
</evidence>
<dbReference type="InterPro" id="IPR008271">
    <property type="entry name" value="Ser/Thr_kinase_AS"/>
</dbReference>
<keyword evidence="6 7" id="KW-0067">ATP-binding</keyword>
<reference evidence="10 11" key="1">
    <citation type="submission" date="2024-09" db="EMBL/GenBank/DDBJ databases">
        <authorList>
            <person name="Sun Q."/>
            <person name="Mori K."/>
        </authorList>
    </citation>
    <scope>NUCLEOTIDE SEQUENCE [LARGE SCALE GENOMIC DNA]</scope>
    <source>
        <strain evidence="10 11">JCM 3307</strain>
    </source>
</reference>
<evidence type="ECO:0000256" key="3">
    <source>
        <dbReference type="ARBA" id="ARBA00022679"/>
    </source>
</evidence>
<dbReference type="CDD" id="cd14014">
    <property type="entry name" value="STKc_PknB_like"/>
    <property type="match status" value="1"/>
</dbReference>
<dbReference type="Pfam" id="PF00069">
    <property type="entry name" value="Pkinase"/>
    <property type="match status" value="1"/>
</dbReference>
<dbReference type="SUPFAM" id="SSF56112">
    <property type="entry name" value="Protein kinase-like (PK-like)"/>
    <property type="match status" value="1"/>
</dbReference>
<evidence type="ECO:0000256" key="5">
    <source>
        <dbReference type="ARBA" id="ARBA00022777"/>
    </source>
</evidence>
<organism evidence="10 11">
    <name type="scientific">Dactylosporangium vinaceum</name>
    <dbReference type="NCBI Taxonomy" id="53362"/>
    <lineage>
        <taxon>Bacteria</taxon>
        <taxon>Bacillati</taxon>
        <taxon>Actinomycetota</taxon>
        <taxon>Actinomycetes</taxon>
        <taxon>Micromonosporales</taxon>
        <taxon>Micromonosporaceae</taxon>
        <taxon>Dactylosporangium</taxon>
    </lineage>
</organism>
<sequence>MLSRTAAFWVSPCRSAPGTVSQEQRPESIRTATGLSGSADEVLGNRYRLIAPVGSGGMAVVWRARDLVLDRDVAVKLLAGELANKPGNRERIRSEAQVVARLQHPNITAVHDYGEAGDVSAGRTGRRPYVVMELLEGELLSDRLRSGPMSWRRATQICAQVAAGLAAAHESGVVHRDIKPSNVMLVASGAKILDFGVAGLAGSFDPDDERDGTVFGTPAYLAPERLLGGGVVSATDVYTVGLLAYRCLTDRLPWHADTPTQMIANHVYEPPNPLPDIPGMPAEVARLITRCLAKDPDSRPSAAEVAGILAAATGIHVVLPGEDGLATQEVHAPPASEITPVPRRAELPRRATGGGSHHRPPNPMARRTWTAVIAAVAVAGATTGMIIWKPWAPKPACNVDFYIHPQELPGIDKAFEARATVANIGNRTLDPWYLSFLFRGGQQVDRVEGAGWEQAVGGLKITGPAALPPGKAVTIGVYGHGGVVVNNRPPLPPSDFVLNDTGCDVRFEMRGPDDQLPGISEIMDAPPDASRPPTGQPPGPQPGGGNGDPGGPQPGFDPNDPGRRPDRSPQPGQSTPPAYLRTTQPAQRTRRGRHA</sequence>
<dbReference type="EC" id="2.7.11.1" evidence="1"/>
<feature type="domain" description="Protein kinase" evidence="9">
    <location>
        <begin position="47"/>
        <end position="319"/>
    </location>
</feature>
<keyword evidence="5 10" id="KW-0418">Kinase</keyword>